<feature type="region of interest" description="Disordered" evidence="11">
    <location>
        <begin position="2093"/>
        <end position="2124"/>
    </location>
</feature>
<feature type="region of interest" description="Disordered" evidence="11">
    <location>
        <begin position="1501"/>
        <end position="1567"/>
    </location>
</feature>
<dbReference type="GO" id="GO:0003713">
    <property type="term" value="F:transcription coactivator activity"/>
    <property type="evidence" value="ECO:0007669"/>
    <property type="project" value="TreeGrafter"/>
</dbReference>
<feature type="compositionally biased region" description="Polar residues" evidence="11">
    <location>
        <begin position="594"/>
        <end position="609"/>
    </location>
</feature>
<dbReference type="GO" id="GO:0042393">
    <property type="term" value="F:histone binding"/>
    <property type="evidence" value="ECO:0007669"/>
    <property type="project" value="InterPro"/>
</dbReference>
<evidence type="ECO:0000259" key="12">
    <source>
        <dbReference type="Pfam" id="PF20920"/>
    </source>
</evidence>
<evidence type="ECO:0000256" key="8">
    <source>
        <dbReference type="ARBA" id="ARBA00023186"/>
    </source>
</evidence>
<feature type="compositionally biased region" description="Polar residues" evidence="11">
    <location>
        <begin position="1189"/>
        <end position="1208"/>
    </location>
</feature>
<dbReference type="CDD" id="cd13150">
    <property type="entry name" value="DAXX_histone_binding"/>
    <property type="match status" value="1"/>
</dbReference>
<feature type="region of interest" description="Disordered" evidence="11">
    <location>
        <begin position="2141"/>
        <end position="2252"/>
    </location>
</feature>
<feature type="compositionally biased region" description="Acidic residues" evidence="11">
    <location>
        <begin position="531"/>
        <end position="541"/>
    </location>
</feature>
<keyword evidence="9" id="KW-0539">Nucleus</keyword>
<feature type="compositionally biased region" description="Polar residues" evidence="11">
    <location>
        <begin position="2041"/>
        <end position="2072"/>
    </location>
</feature>
<reference evidence="14" key="1">
    <citation type="submission" date="2025-08" db="UniProtKB">
        <authorList>
            <consortium name="RefSeq"/>
        </authorList>
    </citation>
    <scope>IDENTIFICATION</scope>
</reference>
<name>A0A9W3BB07_BIOGL</name>
<evidence type="ECO:0000256" key="2">
    <source>
        <dbReference type="ARBA" id="ARBA00004286"/>
    </source>
</evidence>
<evidence type="ECO:0000256" key="9">
    <source>
        <dbReference type="ARBA" id="ARBA00023242"/>
    </source>
</evidence>
<evidence type="ECO:0000256" key="11">
    <source>
        <dbReference type="SAM" id="MobiDB-lite"/>
    </source>
</evidence>
<dbReference type="GO" id="GO:0016605">
    <property type="term" value="C:PML body"/>
    <property type="evidence" value="ECO:0007669"/>
    <property type="project" value="TreeGrafter"/>
</dbReference>
<evidence type="ECO:0000256" key="7">
    <source>
        <dbReference type="ARBA" id="ARBA00023054"/>
    </source>
</evidence>
<keyword evidence="13" id="KW-1185">Reference proteome</keyword>
<evidence type="ECO:0000256" key="3">
    <source>
        <dbReference type="ARBA" id="ARBA00004496"/>
    </source>
</evidence>
<feature type="compositionally biased region" description="Polar residues" evidence="11">
    <location>
        <begin position="2095"/>
        <end position="2113"/>
    </location>
</feature>
<dbReference type="GO" id="GO:0005694">
    <property type="term" value="C:chromosome"/>
    <property type="evidence" value="ECO:0007669"/>
    <property type="project" value="UniProtKB-SubCell"/>
</dbReference>
<feature type="compositionally biased region" description="Polar residues" evidence="11">
    <location>
        <begin position="2155"/>
        <end position="2172"/>
    </location>
</feature>
<dbReference type="Pfam" id="PF20920">
    <property type="entry name" value="DAXX_hist_bd"/>
    <property type="match status" value="1"/>
</dbReference>
<feature type="compositionally biased region" description="Basic and acidic residues" evidence="11">
    <location>
        <begin position="1501"/>
        <end position="1518"/>
    </location>
</feature>
<dbReference type="InterPro" id="IPR046426">
    <property type="entry name" value="DAXX_histone-bd_sf"/>
</dbReference>
<feature type="compositionally biased region" description="Polar residues" evidence="11">
    <location>
        <begin position="1890"/>
        <end position="1902"/>
    </location>
</feature>
<evidence type="ECO:0000256" key="4">
    <source>
        <dbReference type="ARBA" id="ARBA00022454"/>
    </source>
</evidence>
<keyword evidence="8" id="KW-0143">Chaperone</keyword>
<dbReference type="RefSeq" id="XP_055896631.1">
    <property type="nucleotide sequence ID" value="XM_056040656.1"/>
</dbReference>
<dbReference type="GO" id="GO:0005737">
    <property type="term" value="C:cytoplasm"/>
    <property type="evidence" value="ECO:0007669"/>
    <property type="project" value="UniProtKB-SubCell"/>
</dbReference>
<sequence length="2252" mass="251390">MEPNLAEKVYDEVSLQVDIYTLFMSFCSQALAKEDPKFLDIIKLRYEACSDEYRSSEMMATLLKDTQRNMEMERSRLFVHLKDLVTELKAHSVHHKVKKRKREHVKQLSEDSDSDIQPHKSIKLLPCSVLIVKTEVTESDMSEAVPEKPKACWITTGISDSLQEISVANEIQQSLETGQDCVETSNLEKPLDIGVPDNCLLNKDHPSPLIATETSSIVTTGHSDFLDSTKCLVETSNRVCLVEEVITKDISVRLTDCQQHSPLKSKRAVLTTLSSYVPSTSNKGFQSSSSDSAEKSAKTLKADSKAQDSSDEFQDPQKNEVMNLKHQRHVKKLEDLLESLRNEIEKCQNEELSLDHMDEETSPYIYEDKLKKKFVAAWNMLCKITKRSVTTGRPVERTVKFGGTRYKEINKRLERFLNKTKIFPDFTDIKNIVKLTNKKYKMNLSSKSIDSISREAFVDIGEMLQHRRHQDFIATFGNRQTDFLRNSNTDPYLTDPEFRKKLDSNRKVARSNLDHVIAKYSKLQDEKTDGIEEDSDDEEEENTHRKTNKMLMEEDEENSDKDEQRSTSSECSHSSKKIQKETRLSESPPIKSTYKYSNQKLNKHSCSSDTDLKSNSDDSTVKSFAIALGLNPLSLCVNNDDKLCGAQEDSSVTNESVFVLEGSPVKSGDKFPTLGKENYLASGSGQSMQDAILLKGPNIKFTARKTSTLPLSGKSEMFHSISYDDIAMENEEDEEDQSSESDCSGEEEEDDDEDIMVIEDSVSEVDSESSRGASPISVISLSSSIDDIDDDDDNLKSNAELTEIKLEPTSDGVMNSRGQQNVTTCISHVLDLASSALLNQNATIDRTLSQKLPTHSTEFLDLATSKSSRQGSISTTQIKHERRFVSPTESGFYSNPDNIVDIYKSKKDLLHTFIPITPPEDTDFELLASQEKDVEIDIPHGNKFKTKAFSEDKAVTITNHEDDFASADKVEITIEIDDESFDIGLPLAAENDSFISHQSKQKRGIDHQVNEDSVIDIDELSNDTKLFKDAKEMHAKIEKMSRNKSPPKEKVIVIDEASQEVSTSAQSERVCKEDNKIVSSCKNLFLENQSNQKSCGFSESPSLEEVIDLDASHNVMQFDSSRSDNGTDKSVHVPGISEYLRSDSHRPTDNVSECYITDSQQSSGFISECHISESHKSVDNVNETGENVLPSSDCTKHPSTALTETPSTPMHLETFPDNPLIETSETSEIENVSLHGTNPEKQIKTFHETDSLHPNIANQNVLIIAESTSELLNINFKDDKIVADVSVSLDSMANVNMKEPTPEGSPPNEEHLAIEVDKSKETLCDVLVSSKVVLKKIDNVNIEEVNASLNVEKSYSDSSVNLNLQSGGKVSEEKTKPRIDNKNLVLGTCNTNKQEIIKGEDTNTIIDNIMEEIKDDNTEEINNENTEEINDDYEKLSVKNSEKINDENEKVNDENTEIIDDKNTEQHRDEHTETLDTEDTEKNDIFDKLSFKTIVEIANDEKIEEKRKDENIEKKNEDLEQTSDENLKIDSKSPAENRKDENSQEKMGNENLETTLFDVDTKKQNNTKADILKDKAINVKKANEMINKDEKQADSVAHKPEMNSTAHNSEETPKSTLADLQEDCEDDDVFNSIFRICDQIIQNSAPEEKVIDHKLVENVSQDEHSCSTENTVTNDKQVEGNVVKITCSDLSKEESSEILVKENDVLPPTKDKEDCLVGQTTLEDVTDETDNSALSMSPTTGLLANTDNSKANAALPISPTTDVTDKTDIKISEKMIVDNDSEKNTDKPQTGTCEDELEIIEELSNAVGRVQSKRTKEEDRLWVSQQLDKLNSALSCKSSIVQPSHAESSDVTNCVHDDTSSKNVAEVMPDLEDVECLDNDTEEAVGSKNALVSNSEGSTSKTVAVKRRKKSSELDNFDSAEPAASTSKEKSSDVEIIGCENIEPPAKKHHVDADFITELISSVYHEPLLNKVKKSKPTSAGEDEDVQVVETNIRPRILRQDAPSMKNSKAIRGQDVFKNYTAIRGNKMSTVSTRVNSTYLGPSSRGQLKNVSRFSSTQIQTSQRLASSSTPYSAKRMPNPLPCLGPRVPIPRIQPPSSFGSPRLNSRSFQMNSPPRPFSNPGAMFPNRQKFVDRRMLVSPYFRSSPSTSSPVNIARQSSPNIRQQRPPTSHTAGRGRPFQLPSKKNVRQPVRNLDGTEIVLDDSDTEDQNSNPTTTPVILSVQSLSSVNASKETKSPGVKKPGDVIVLSDSD</sequence>
<feature type="region of interest" description="Disordered" evidence="11">
    <location>
        <begin position="2041"/>
        <end position="2081"/>
    </location>
</feature>
<feature type="compositionally biased region" description="Polar residues" evidence="11">
    <location>
        <begin position="2209"/>
        <end position="2231"/>
    </location>
</feature>
<evidence type="ECO:0000256" key="5">
    <source>
        <dbReference type="ARBA" id="ARBA00022490"/>
    </source>
</evidence>
<feature type="region of interest" description="Disordered" evidence="11">
    <location>
        <begin position="1583"/>
        <end position="1615"/>
    </location>
</feature>
<evidence type="ECO:0000313" key="13">
    <source>
        <dbReference type="Proteomes" id="UP001165740"/>
    </source>
</evidence>
<feature type="coiled-coil region" evidence="10">
    <location>
        <begin position="323"/>
        <end position="360"/>
    </location>
</feature>
<protein>
    <submittedName>
        <fullName evidence="14">Uncharacterized protein LOC106071219</fullName>
    </submittedName>
</protein>
<dbReference type="Gene3D" id="1.20.58.2170">
    <property type="match status" value="1"/>
</dbReference>
<feature type="compositionally biased region" description="Basic and acidic residues" evidence="11">
    <location>
        <begin position="1525"/>
        <end position="1548"/>
    </location>
</feature>
<feature type="compositionally biased region" description="Basic and acidic residues" evidence="11">
    <location>
        <begin position="1583"/>
        <end position="1601"/>
    </location>
</feature>
<dbReference type="GO" id="GO:0050681">
    <property type="term" value="F:nuclear androgen receptor binding"/>
    <property type="evidence" value="ECO:0007669"/>
    <property type="project" value="TreeGrafter"/>
</dbReference>
<evidence type="ECO:0000256" key="1">
    <source>
        <dbReference type="ARBA" id="ARBA00004123"/>
    </source>
</evidence>
<feature type="region of interest" description="Disordered" evidence="11">
    <location>
        <begin position="524"/>
        <end position="614"/>
    </location>
</feature>
<feature type="region of interest" description="Disordered" evidence="11">
    <location>
        <begin position="1444"/>
        <end position="1480"/>
    </location>
</feature>
<keyword evidence="5" id="KW-0963">Cytoplasm</keyword>
<dbReference type="Proteomes" id="UP001165740">
    <property type="component" value="Chromosome 9"/>
</dbReference>
<evidence type="ECO:0000256" key="6">
    <source>
        <dbReference type="ARBA" id="ARBA00022703"/>
    </source>
</evidence>
<dbReference type="GO" id="GO:0042981">
    <property type="term" value="P:regulation of apoptotic process"/>
    <property type="evidence" value="ECO:0007669"/>
    <property type="project" value="TreeGrafter"/>
</dbReference>
<feature type="region of interest" description="Disordered" evidence="11">
    <location>
        <begin position="278"/>
        <end position="321"/>
    </location>
</feature>
<dbReference type="PANTHER" id="PTHR12766:SF7">
    <property type="entry name" value="DEATH DOMAIN-ASSOCIATED PROTEIN 6"/>
    <property type="match status" value="1"/>
</dbReference>
<dbReference type="InterPro" id="IPR046378">
    <property type="entry name" value="DAXX_histone-bd"/>
</dbReference>
<gene>
    <name evidence="14" type="primary">LOC106071219</name>
</gene>
<feature type="domain" description="Daxx histone-binding" evidence="12">
    <location>
        <begin position="436"/>
        <end position="522"/>
    </location>
</feature>
<proteinExistence type="predicted"/>
<keyword evidence="4" id="KW-0158">Chromosome</keyword>
<dbReference type="GeneID" id="106071219"/>
<feature type="region of interest" description="Disordered" evidence="11">
    <location>
        <begin position="1886"/>
        <end position="1933"/>
    </location>
</feature>
<feature type="region of interest" description="Disordered" evidence="11">
    <location>
        <begin position="1189"/>
        <end position="1209"/>
    </location>
</feature>
<dbReference type="OrthoDB" id="7492809at2759"/>
<feature type="compositionally biased region" description="Low complexity" evidence="11">
    <location>
        <begin position="2141"/>
        <end position="2151"/>
    </location>
</feature>
<dbReference type="PANTHER" id="PTHR12766">
    <property type="entry name" value="DEATH DOMAIN-ASSOCIATED PROTEIN 6 DAXX"/>
    <property type="match status" value="1"/>
</dbReference>
<feature type="compositionally biased region" description="Basic and acidic residues" evidence="11">
    <location>
        <begin position="292"/>
        <end position="308"/>
    </location>
</feature>
<accession>A0A9W3BB07</accession>
<dbReference type="GO" id="GO:0006915">
    <property type="term" value="P:apoptotic process"/>
    <property type="evidence" value="ECO:0007669"/>
    <property type="project" value="UniProtKB-KW"/>
</dbReference>
<keyword evidence="7 10" id="KW-0175">Coiled coil</keyword>
<feature type="region of interest" description="Disordered" evidence="11">
    <location>
        <begin position="730"/>
        <end position="754"/>
    </location>
</feature>
<keyword evidence="6" id="KW-0053">Apoptosis</keyword>
<evidence type="ECO:0000313" key="14">
    <source>
        <dbReference type="RefSeq" id="XP_055896631.1"/>
    </source>
</evidence>
<organism evidence="13 14">
    <name type="scientific">Biomphalaria glabrata</name>
    <name type="common">Bloodfluke planorb</name>
    <name type="synonym">Freshwater snail</name>
    <dbReference type="NCBI Taxonomy" id="6526"/>
    <lineage>
        <taxon>Eukaryota</taxon>
        <taxon>Metazoa</taxon>
        <taxon>Spiralia</taxon>
        <taxon>Lophotrochozoa</taxon>
        <taxon>Mollusca</taxon>
        <taxon>Gastropoda</taxon>
        <taxon>Heterobranchia</taxon>
        <taxon>Euthyneura</taxon>
        <taxon>Panpulmonata</taxon>
        <taxon>Hygrophila</taxon>
        <taxon>Lymnaeoidea</taxon>
        <taxon>Planorbidae</taxon>
        <taxon>Biomphalaria</taxon>
    </lineage>
</organism>
<dbReference type="GO" id="GO:0006334">
    <property type="term" value="P:nucleosome assembly"/>
    <property type="evidence" value="ECO:0007669"/>
    <property type="project" value="TreeGrafter"/>
</dbReference>
<dbReference type="OMA" id="CHISESH"/>
<dbReference type="Gene3D" id="1.10.8.810">
    <property type="entry name" value="Daxx helical bundle domain"/>
    <property type="match status" value="1"/>
</dbReference>
<comment type="subcellular location">
    <subcellularLocation>
        <location evidence="2">Chromosome</location>
    </subcellularLocation>
    <subcellularLocation>
        <location evidence="3">Cytoplasm</location>
    </subcellularLocation>
    <subcellularLocation>
        <location evidence="1">Nucleus</location>
    </subcellularLocation>
</comment>
<dbReference type="GO" id="GO:0003714">
    <property type="term" value="F:transcription corepressor activity"/>
    <property type="evidence" value="ECO:0007669"/>
    <property type="project" value="TreeGrafter"/>
</dbReference>
<evidence type="ECO:0000256" key="10">
    <source>
        <dbReference type="SAM" id="Coils"/>
    </source>
</evidence>
<dbReference type="InterPro" id="IPR038298">
    <property type="entry name" value="Daxx_N_sf"/>
</dbReference>